<comment type="subcellular location">
    <subcellularLocation>
        <location evidence="1 11">Cytoplasm</location>
    </subcellularLocation>
</comment>
<reference evidence="13 14" key="1">
    <citation type="submission" date="2015-03" db="EMBL/GenBank/DDBJ databases">
        <title>Luteipulveratus halotolerans sp. nov., a novel actinobacterium (Dermacoccaceae) from Sarawak, Malaysia.</title>
        <authorList>
            <person name="Juboi H."/>
            <person name="Basik A."/>
            <person name="Shamsul S.S."/>
            <person name="Arnold P."/>
            <person name="Schmitt E.K."/>
            <person name="Sanglier J.-J."/>
            <person name="Yeo T."/>
        </authorList>
    </citation>
    <scope>NUCLEOTIDE SEQUENCE [LARGE SCALE GENOMIC DNA]</scope>
    <source>
        <strain evidence="13 14">MN07-A0370</strain>
    </source>
</reference>
<evidence type="ECO:0000256" key="3">
    <source>
        <dbReference type="ARBA" id="ARBA00022485"/>
    </source>
</evidence>
<dbReference type="EMBL" id="CP011112">
    <property type="protein sequence ID" value="AKU18544.1"/>
    <property type="molecule type" value="Genomic_DNA"/>
</dbReference>
<organism evidence="13 14">
    <name type="scientific">Luteipulveratus mongoliensis</name>
    <dbReference type="NCBI Taxonomy" id="571913"/>
    <lineage>
        <taxon>Bacteria</taxon>
        <taxon>Bacillati</taxon>
        <taxon>Actinomycetota</taxon>
        <taxon>Actinomycetes</taxon>
        <taxon>Micrococcales</taxon>
        <taxon>Dermacoccaceae</taxon>
        <taxon>Luteipulveratus</taxon>
    </lineage>
</organism>
<evidence type="ECO:0000256" key="11">
    <source>
        <dbReference type="HAMAP-Rule" id="MF_01479"/>
    </source>
</evidence>
<gene>
    <name evidence="11" type="primary">whiB</name>
    <name evidence="13" type="ORF">VV02_01570</name>
</gene>
<dbReference type="KEGG" id="lmoi:VV02_01570"/>
<dbReference type="GO" id="GO:0045454">
    <property type="term" value="P:cell redox homeostasis"/>
    <property type="evidence" value="ECO:0007669"/>
    <property type="project" value="TreeGrafter"/>
</dbReference>
<evidence type="ECO:0000256" key="7">
    <source>
        <dbReference type="ARBA" id="ARBA00023015"/>
    </source>
</evidence>
<evidence type="ECO:0000256" key="9">
    <source>
        <dbReference type="ARBA" id="ARBA00023157"/>
    </source>
</evidence>
<dbReference type="GO" id="GO:0005737">
    <property type="term" value="C:cytoplasm"/>
    <property type="evidence" value="ECO:0007669"/>
    <property type="project" value="UniProtKB-SubCell"/>
</dbReference>
<keyword evidence="14" id="KW-1185">Reference proteome</keyword>
<comment type="cofactor">
    <cofactor evidence="11">
        <name>[4Fe-4S] cluster</name>
        <dbReference type="ChEBI" id="CHEBI:49883"/>
    </cofactor>
    <text evidence="11">Binds 1 [4Fe-4S] cluster per subunit. Following nitrosylation of the [4Fe-4S] cluster binds 1 [4Fe-8(NO)] cluster per subunit.</text>
</comment>
<proteinExistence type="inferred from homology"/>
<comment type="PTM">
    <text evidence="11">Upon Fe-S cluster removal intramolecular disulfide bonds are formed.</text>
</comment>
<comment type="similarity">
    <text evidence="2 11">Belongs to the WhiB family.</text>
</comment>
<feature type="binding site" evidence="11">
    <location>
        <position position="34"/>
    </location>
    <ligand>
        <name>[4Fe-4S] cluster</name>
        <dbReference type="ChEBI" id="CHEBI:49883"/>
    </ligand>
</feature>
<name>A0A0K1JP99_9MICO</name>
<feature type="binding site" evidence="11">
    <location>
        <position position="62"/>
    </location>
    <ligand>
        <name>[4Fe-4S] cluster</name>
        <dbReference type="ChEBI" id="CHEBI:49883"/>
    </ligand>
</feature>
<keyword evidence="6 11" id="KW-0411">Iron-sulfur</keyword>
<feature type="domain" description="4Fe-4S Wbl-type" evidence="12">
    <location>
        <begin position="33"/>
        <end position="95"/>
    </location>
</feature>
<accession>A0A0K1JP99</accession>
<dbReference type="PANTHER" id="PTHR38839">
    <property type="entry name" value="TRANSCRIPTIONAL REGULATOR WHID-RELATED"/>
    <property type="match status" value="1"/>
</dbReference>
<keyword evidence="3 11" id="KW-0004">4Fe-4S</keyword>
<protein>
    <recommendedName>
        <fullName evidence="11">Transcriptional regulator WhiB</fullName>
    </recommendedName>
</protein>
<sequence>MPRPVTSREREPVMSAPIDLAPAPPLSLVVLALCTGSDDPDRWWPTRRASRTKHRTYAARVCAGCPVRRACLEYALAAGHEFGVWGGLSEHDRRGLQRRPR</sequence>
<evidence type="ECO:0000259" key="12">
    <source>
        <dbReference type="PROSITE" id="PS51674"/>
    </source>
</evidence>
<keyword evidence="10 11" id="KW-0804">Transcription</keyword>
<evidence type="ECO:0000256" key="5">
    <source>
        <dbReference type="ARBA" id="ARBA00023004"/>
    </source>
</evidence>
<dbReference type="GO" id="GO:0045892">
    <property type="term" value="P:negative regulation of DNA-templated transcription"/>
    <property type="evidence" value="ECO:0007669"/>
    <property type="project" value="TreeGrafter"/>
</dbReference>
<dbReference type="GO" id="GO:0047134">
    <property type="term" value="F:protein-disulfide reductase [NAD(P)H] activity"/>
    <property type="evidence" value="ECO:0007669"/>
    <property type="project" value="TreeGrafter"/>
</dbReference>
<dbReference type="HAMAP" id="MF_01479">
    <property type="entry name" value="WhiB"/>
    <property type="match status" value="1"/>
</dbReference>
<evidence type="ECO:0000256" key="8">
    <source>
        <dbReference type="ARBA" id="ARBA00023125"/>
    </source>
</evidence>
<evidence type="ECO:0000313" key="14">
    <source>
        <dbReference type="Proteomes" id="UP000066480"/>
    </source>
</evidence>
<comment type="PTM">
    <text evidence="11">The Fe-S cluster can be nitrosylated by nitric oxide (NO).</text>
</comment>
<dbReference type="Pfam" id="PF02467">
    <property type="entry name" value="Whib"/>
    <property type="match status" value="1"/>
</dbReference>
<dbReference type="InterPro" id="IPR003482">
    <property type="entry name" value="Whib"/>
</dbReference>
<comment type="function">
    <text evidence="11">Acts as a transcriptional regulator. Probably redox-responsive. The apo- but not holo-form probably binds DNA.</text>
</comment>
<dbReference type="GO" id="GO:0035731">
    <property type="term" value="F:dinitrosyl-iron complex binding"/>
    <property type="evidence" value="ECO:0007669"/>
    <property type="project" value="UniProtKB-UniRule"/>
</dbReference>
<evidence type="ECO:0000256" key="4">
    <source>
        <dbReference type="ARBA" id="ARBA00022723"/>
    </source>
</evidence>
<evidence type="ECO:0000256" key="10">
    <source>
        <dbReference type="ARBA" id="ARBA00023163"/>
    </source>
</evidence>
<dbReference type="STRING" id="571913.VV02_01570"/>
<dbReference type="AlphaFoldDB" id="A0A0K1JP99"/>
<evidence type="ECO:0000256" key="1">
    <source>
        <dbReference type="ARBA" id="ARBA00004496"/>
    </source>
</evidence>
<evidence type="ECO:0000256" key="2">
    <source>
        <dbReference type="ARBA" id="ARBA00006597"/>
    </source>
</evidence>
<evidence type="ECO:0000256" key="6">
    <source>
        <dbReference type="ARBA" id="ARBA00023014"/>
    </source>
</evidence>
<feature type="binding site" evidence="11">
    <location>
        <position position="71"/>
    </location>
    <ligand>
        <name>[4Fe-4S] cluster</name>
        <dbReference type="ChEBI" id="CHEBI:49883"/>
    </ligand>
</feature>
<keyword evidence="9 11" id="KW-1015">Disulfide bond</keyword>
<dbReference type="PROSITE" id="PS51674">
    <property type="entry name" value="4FE4S_WBL"/>
    <property type="match status" value="1"/>
</dbReference>
<keyword evidence="5 11" id="KW-0408">Iron</keyword>
<keyword evidence="8 11" id="KW-0238">DNA-binding</keyword>
<dbReference type="GO" id="GO:0051539">
    <property type="term" value="F:4 iron, 4 sulfur cluster binding"/>
    <property type="evidence" value="ECO:0007669"/>
    <property type="project" value="UniProtKB-UniRule"/>
</dbReference>
<dbReference type="GO" id="GO:0046872">
    <property type="term" value="F:metal ion binding"/>
    <property type="evidence" value="ECO:0007669"/>
    <property type="project" value="UniProtKB-KW"/>
</dbReference>
<keyword evidence="7 11" id="KW-0805">Transcription regulation</keyword>
<evidence type="ECO:0000313" key="13">
    <source>
        <dbReference type="EMBL" id="AKU18544.1"/>
    </source>
</evidence>
<feature type="binding site" evidence="11">
    <location>
        <position position="65"/>
    </location>
    <ligand>
        <name>[4Fe-4S] cluster</name>
        <dbReference type="ChEBI" id="CHEBI:49883"/>
    </ligand>
</feature>
<dbReference type="Proteomes" id="UP000066480">
    <property type="component" value="Chromosome"/>
</dbReference>
<keyword evidence="4 11" id="KW-0479">Metal-binding</keyword>
<keyword evidence="11" id="KW-0963">Cytoplasm</keyword>
<dbReference type="InterPro" id="IPR034768">
    <property type="entry name" value="4FE4S_WBL"/>
</dbReference>
<dbReference type="GO" id="GO:0003677">
    <property type="term" value="F:DNA binding"/>
    <property type="evidence" value="ECO:0007669"/>
    <property type="project" value="UniProtKB-UniRule"/>
</dbReference>